<dbReference type="PATRIC" id="fig|1280950.3.peg.732"/>
<dbReference type="SUPFAM" id="SSF53850">
    <property type="entry name" value="Periplasmic binding protein-like II"/>
    <property type="match status" value="1"/>
</dbReference>
<reference evidence="1 2" key="1">
    <citation type="journal article" date="2014" name="Antonie Van Leeuwenhoek">
        <title>Hyphomonas beringensis sp. nov. and Hyphomonas chukchiensis sp. nov., isolated from surface seawater of the Bering Sea and Chukchi Sea.</title>
        <authorList>
            <person name="Li C."/>
            <person name="Lai Q."/>
            <person name="Li G."/>
            <person name="Dong C."/>
            <person name="Wang J."/>
            <person name="Liao Y."/>
            <person name="Shao Z."/>
        </authorList>
    </citation>
    <scope>NUCLEOTIDE SEQUENCE [LARGE SCALE GENOMIC DNA]</scope>
    <source>
        <strain evidence="1 2">MHS-2</strain>
    </source>
</reference>
<evidence type="ECO:0000313" key="2">
    <source>
        <dbReference type="Proteomes" id="UP000025171"/>
    </source>
</evidence>
<keyword evidence="2" id="KW-1185">Reference proteome</keyword>
<dbReference type="OrthoDB" id="7240770at2"/>
<gene>
    <name evidence="1" type="ORF">HJO_03595</name>
</gene>
<dbReference type="STRING" id="1280950.HJO_03595"/>
<proteinExistence type="predicted"/>
<organism evidence="1 2">
    <name type="scientific">Hyphomonas johnsonii MHS-2</name>
    <dbReference type="NCBI Taxonomy" id="1280950"/>
    <lineage>
        <taxon>Bacteria</taxon>
        <taxon>Pseudomonadati</taxon>
        <taxon>Pseudomonadota</taxon>
        <taxon>Alphaproteobacteria</taxon>
        <taxon>Hyphomonadales</taxon>
        <taxon>Hyphomonadaceae</taxon>
        <taxon>Hyphomonas</taxon>
    </lineage>
</organism>
<dbReference type="AlphaFoldDB" id="A0A059FUZ9"/>
<dbReference type="RefSeq" id="WP_035613582.1">
    <property type="nucleotide sequence ID" value="NZ_ARYK01000001.1"/>
</dbReference>
<evidence type="ECO:0000313" key="1">
    <source>
        <dbReference type="EMBL" id="KCZ94427.1"/>
    </source>
</evidence>
<accession>A0A059FUZ9</accession>
<sequence length="289" mass="32425">MEVIVTIIVALISLIVGWPQIRKQWKEYRNDKKKKQKGRQSKLETVLGANRLKVGVIPFPPLADYDRLGKGAWTYSGLYKAVFDDIGNRLGLDVEYCPARNDKAFDLLNGDKVDVIACLIRNSQRVRKADFALLRHTLSLNGLCRSGDERLLTMSGIRDHDVRIVTVSGEIGSTAILDFGIDESQLTVMQTDEVSDIFHLVENNAADVAITDGITCKQYLDDNTTQTNLEFAFRGTPLLVDACGLMTKQAQPRFSEWLKREVEISFSNKDLAAMENALLEQFPGVLNRM</sequence>
<dbReference type="EMBL" id="ARYK01000001">
    <property type="protein sequence ID" value="KCZ94427.1"/>
    <property type="molecule type" value="Genomic_DNA"/>
</dbReference>
<dbReference type="Gene3D" id="3.40.190.10">
    <property type="entry name" value="Periplasmic binding protein-like II"/>
    <property type="match status" value="2"/>
</dbReference>
<comment type="caution">
    <text evidence="1">The sequence shown here is derived from an EMBL/GenBank/DDBJ whole genome shotgun (WGS) entry which is preliminary data.</text>
</comment>
<protein>
    <submittedName>
        <fullName evidence="1">Uncharacterized protein</fullName>
    </submittedName>
</protein>
<dbReference type="Proteomes" id="UP000025171">
    <property type="component" value="Unassembled WGS sequence"/>
</dbReference>
<name>A0A059FUZ9_9PROT</name>